<name>A0A433B967_9FUNG</name>
<reference evidence="1 2" key="1">
    <citation type="journal article" date="2018" name="New Phytol.">
        <title>Phylogenomics of Endogonaceae and evolution of mycorrhizas within Mucoromycota.</title>
        <authorList>
            <person name="Chang Y."/>
            <person name="Desiro A."/>
            <person name="Na H."/>
            <person name="Sandor L."/>
            <person name="Lipzen A."/>
            <person name="Clum A."/>
            <person name="Barry K."/>
            <person name="Grigoriev I.V."/>
            <person name="Martin F.M."/>
            <person name="Stajich J.E."/>
            <person name="Smith M.E."/>
            <person name="Bonito G."/>
            <person name="Spatafora J.W."/>
        </authorList>
    </citation>
    <scope>NUCLEOTIDE SEQUENCE [LARGE SCALE GENOMIC DNA]</scope>
    <source>
        <strain evidence="1 2">GMNB39</strain>
    </source>
</reference>
<dbReference type="Proteomes" id="UP000268093">
    <property type="component" value="Unassembled WGS sequence"/>
</dbReference>
<organism evidence="1 2">
    <name type="scientific">Jimgerdemannia flammicorona</name>
    <dbReference type="NCBI Taxonomy" id="994334"/>
    <lineage>
        <taxon>Eukaryota</taxon>
        <taxon>Fungi</taxon>
        <taxon>Fungi incertae sedis</taxon>
        <taxon>Mucoromycota</taxon>
        <taxon>Mucoromycotina</taxon>
        <taxon>Endogonomycetes</taxon>
        <taxon>Endogonales</taxon>
        <taxon>Endogonaceae</taxon>
        <taxon>Jimgerdemannia</taxon>
    </lineage>
</organism>
<comment type="caution">
    <text evidence="1">The sequence shown here is derived from an EMBL/GenBank/DDBJ whole genome shotgun (WGS) entry which is preliminary data.</text>
</comment>
<protein>
    <submittedName>
        <fullName evidence="1">Uncharacterized protein</fullName>
    </submittedName>
</protein>
<dbReference type="AlphaFoldDB" id="A0A433B967"/>
<keyword evidence="2" id="KW-1185">Reference proteome</keyword>
<gene>
    <name evidence="1" type="ORF">BC936DRAFT_139873</name>
</gene>
<proteinExistence type="predicted"/>
<evidence type="ECO:0000313" key="2">
    <source>
        <dbReference type="Proteomes" id="UP000268093"/>
    </source>
</evidence>
<evidence type="ECO:0000313" key="1">
    <source>
        <dbReference type="EMBL" id="RUP11990.1"/>
    </source>
</evidence>
<sequence>MQSENDERVVGAIAFSSLMPSSKSKKSTICPFRPCQRHQRGLLRSQRPHFLRRLVSPVTTVGIVKDIVNDKHTQVSLRAFSNEHSRVPHSEHL</sequence>
<accession>A0A433B967</accession>
<dbReference type="EMBL" id="RBNI01015982">
    <property type="protein sequence ID" value="RUP11990.1"/>
    <property type="molecule type" value="Genomic_DNA"/>
</dbReference>